<reference evidence="8" key="1">
    <citation type="submission" date="2023-07" db="EMBL/GenBank/DDBJ databases">
        <title>Mucosal microbiota of week-old chicken and adult hens.</title>
        <authorList>
            <person name="Volf J."/>
            <person name="Karasova D."/>
            <person name="Crhanova M."/>
            <person name="Faldynova M."/>
            <person name="Prikrylova H."/>
            <person name="Zeman M."/>
            <person name="Babak V."/>
            <person name="Rajova J."/>
            <person name="Rychlik I."/>
        </authorList>
    </citation>
    <scope>NUCLEOTIDE SEQUENCE</scope>
    <source>
        <strain evidence="8">ET902</strain>
    </source>
</reference>
<dbReference type="PANTHER" id="PTHR11135">
    <property type="entry name" value="HISTONE ACETYLTRANSFERASE-RELATED"/>
    <property type="match status" value="1"/>
</dbReference>
<dbReference type="RefSeq" id="WP_304386105.1">
    <property type="nucleotide sequence ID" value="NZ_JAUPBL010000127.1"/>
</dbReference>
<evidence type="ECO:0000259" key="7">
    <source>
        <dbReference type="PROSITE" id="PS51918"/>
    </source>
</evidence>
<keyword evidence="2" id="KW-0004">4Fe-4S</keyword>
<dbReference type="InterPro" id="IPR039661">
    <property type="entry name" value="ELP3"/>
</dbReference>
<dbReference type="InterPro" id="IPR023404">
    <property type="entry name" value="rSAM_horseshoe"/>
</dbReference>
<name>A0ABT8YYD8_9SPIR</name>
<keyword evidence="6" id="KW-0411">Iron-sulfur</keyword>
<evidence type="ECO:0000256" key="2">
    <source>
        <dbReference type="ARBA" id="ARBA00022485"/>
    </source>
</evidence>
<dbReference type="PROSITE" id="PS51918">
    <property type="entry name" value="RADICAL_SAM"/>
    <property type="match status" value="1"/>
</dbReference>
<keyword evidence="9" id="KW-1185">Reference proteome</keyword>
<comment type="caution">
    <text evidence="8">The sequence shown here is derived from an EMBL/GenBank/DDBJ whole genome shotgun (WGS) entry which is preliminary data.</text>
</comment>
<dbReference type="InterPro" id="IPR032432">
    <property type="entry name" value="Radical_SAM_C"/>
</dbReference>
<sequence length="313" mass="36419">MQKTYYSFSDYVKNKFGVKAGKISIDTDFGCAHKANDGGCRFCNLNSYKPPYIIEENINKQWINGVENYKRRYQKFYAYFQLGTPLSPLASKESLLYANKLIHFNDCVGLMFGARSDMLEDNVLKELNNLSSYFNKEIWLEMGLQSSNDETSLFINRGHNYKSFADTVRYIKKNYPNLIICTHVIFGLPKKFIYEKNIELESREDMLQTVKDISSLEIDAVKFHQLDIVKGAYFENMYKEYNFPVLDEDFYIDLMCEAISLTRENIIIARLMGDSLGDSLIAPKWEKSKGEIINLINKNMKLRNLYQGSNFIL</sequence>
<dbReference type="InterPro" id="IPR007197">
    <property type="entry name" value="rSAM"/>
</dbReference>
<gene>
    <name evidence="8" type="ORF">Q5M86_08965</name>
</gene>
<keyword evidence="5" id="KW-0408">Iron</keyword>
<dbReference type="InterPro" id="IPR006638">
    <property type="entry name" value="Elp3/MiaA/NifB-like_rSAM"/>
</dbReference>
<evidence type="ECO:0000313" key="8">
    <source>
        <dbReference type="EMBL" id="MDO7020902.1"/>
    </source>
</evidence>
<accession>A0ABT8YYD8</accession>
<dbReference type="SFLD" id="SFLDS00029">
    <property type="entry name" value="Radical_SAM"/>
    <property type="match status" value="1"/>
</dbReference>
<dbReference type="Pfam" id="PF16199">
    <property type="entry name" value="Radical_SAM_C"/>
    <property type="match status" value="1"/>
</dbReference>
<dbReference type="EMBL" id="JAUPBM010000114">
    <property type="protein sequence ID" value="MDO7020902.1"/>
    <property type="molecule type" value="Genomic_DNA"/>
</dbReference>
<dbReference type="InterPro" id="IPR058240">
    <property type="entry name" value="rSAM_sf"/>
</dbReference>
<evidence type="ECO:0000256" key="5">
    <source>
        <dbReference type="ARBA" id="ARBA00023004"/>
    </source>
</evidence>
<evidence type="ECO:0000256" key="6">
    <source>
        <dbReference type="ARBA" id="ARBA00023014"/>
    </source>
</evidence>
<dbReference type="Proteomes" id="UP001175147">
    <property type="component" value="Unassembled WGS sequence"/>
</dbReference>
<dbReference type="SFLD" id="SFLDG01091">
    <property type="entry name" value="uncharacterized_CHP01210-like"/>
    <property type="match status" value="1"/>
</dbReference>
<evidence type="ECO:0000256" key="4">
    <source>
        <dbReference type="ARBA" id="ARBA00022723"/>
    </source>
</evidence>
<evidence type="ECO:0000313" key="9">
    <source>
        <dbReference type="Proteomes" id="UP001175147"/>
    </source>
</evidence>
<proteinExistence type="predicted"/>
<evidence type="ECO:0000256" key="1">
    <source>
        <dbReference type="ARBA" id="ARBA00001966"/>
    </source>
</evidence>
<keyword evidence="4" id="KW-0479">Metal-binding</keyword>
<evidence type="ECO:0000256" key="3">
    <source>
        <dbReference type="ARBA" id="ARBA00022691"/>
    </source>
</evidence>
<dbReference type="SMART" id="SM00729">
    <property type="entry name" value="Elp3"/>
    <property type="match status" value="1"/>
</dbReference>
<dbReference type="Gene3D" id="3.80.30.20">
    <property type="entry name" value="tm_1862 like domain"/>
    <property type="match status" value="1"/>
</dbReference>
<feature type="domain" description="Radical SAM core" evidence="7">
    <location>
        <begin position="15"/>
        <end position="264"/>
    </location>
</feature>
<dbReference type="SUPFAM" id="SSF102114">
    <property type="entry name" value="Radical SAM enzymes"/>
    <property type="match status" value="1"/>
</dbReference>
<dbReference type="InterPro" id="IPR005911">
    <property type="entry name" value="YhcC-like"/>
</dbReference>
<dbReference type="PANTHER" id="PTHR11135:SF1">
    <property type="entry name" value="PROTEIN YHCC"/>
    <property type="match status" value="1"/>
</dbReference>
<keyword evidence="3" id="KW-0949">S-adenosyl-L-methionine</keyword>
<dbReference type="Pfam" id="PF04055">
    <property type="entry name" value="Radical_SAM"/>
    <property type="match status" value="1"/>
</dbReference>
<organism evidence="8 9">
    <name type="scientific">Brachyspira innocens</name>
    <dbReference type="NCBI Taxonomy" id="13264"/>
    <lineage>
        <taxon>Bacteria</taxon>
        <taxon>Pseudomonadati</taxon>
        <taxon>Spirochaetota</taxon>
        <taxon>Spirochaetia</taxon>
        <taxon>Brachyspirales</taxon>
        <taxon>Brachyspiraceae</taxon>
        <taxon>Brachyspira</taxon>
    </lineage>
</organism>
<protein>
    <submittedName>
        <fullName evidence="8">TIGR01212 family radical SAM protein</fullName>
    </submittedName>
</protein>
<comment type="cofactor">
    <cofactor evidence="1">
        <name>[4Fe-4S] cluster</name>
        <dbReference type="ChEBI" id="CHEBI:49883"/>
    </cofactor>
</comment>
<dbReference type="SFLD" id="SFLDG01086">
    <property type="entry name" value="elongater_protein-like"/>
    <property type="match status" value="1"/>
</dbReference>
<dbReference type="NCBIfam" id="TIGR01212">
    <property type="entry name" value="TIGR01212 family radical SAM protein"/>
    <property type="match status" value="1"/>
</dbReference>